<dbReference type="PROSITE" id="PS50977">
    <property type="entry name" value="HTH_TETR_2"/>
    <property type="match status" value="1"/>
</dbReference>
<keyword evidence="2 4" id="KW-0238">DNA-binding</keyword>
<evidence type="ECO:0000256" key="2">
    <source>
        <dbReference type="ARBA" id="ARBA00023125"/>
    </source>
</evidence>
<sequence>MPPNTKLSDRPADTSPAPVRKKPGRKTGEQTEATILEVATSAFTKYGYDRVSTRMIAEQAGITVPSIYLHFKDKRTLYLKCCLAVFKGSSETIGKELSKPGTIDEKLYRFVLTLATVLINDPHLLKLFQRELLEADNEGLALLEREAFYDGYETLKQSIAKAVDNPPPLAALSIYALMFGLVQYMHVGNVIGEDMLIVDRQPERLTKNVLQIVLPEVYQRLFGNPKRKREK</sequence>
<dbReference type="SUPFAM" id="SSF46689">
    <property type="entry name" value="Homeodomain-like"/>
    <property type="match status" value="1"/>
</dbReference>
<evidence type="ECO:0000313" key="8">
    <source>
        <dbReference type="Proteomes" id="UP001156641"/>
    </source>
</evidence>
<dbReference type="InterPro" id="IPR036271">
    <property type="entry name" value="Tet_transcr_reg_TetR-rel_C_sf"/>
</dbReference>
<dbReference type="SUPFAM" id="SSF48498">
    <property type="entry name" value="Tetracyclin repressor-like, C-terminal domain"/>
    <property type="match status" value="1"/>
</dbReference>
<dbReference type="InterPro" id="IPR009057">
    <property type="entry name" value="Homeodomain-like_sf"/>
</dbReference>
<dbReference type="InterPro" id="IPR001647">
    <property type="entry name" value="HTH_TetR"/>
</dbReference>
<evidence type="ECO:0000259" key="6">
    <source>
        <dbReference type="PROSITE" id="PS50977"/>
    </source>
</evidence>
<dbReference type="Gene3D" id="1.10.357.10">
    <property type="entry name" value="Tetracycline Repressor, domain 2"/>
    <property type="match status" value="1"/>
</dbReference>
<feature type="DNA-binding region" description="H-T-H motif" evidence="4">
    <location>
        <begin position="52"/>
        <end position="71"/>
    </location>
</feature>
<dbReference type="PRINTS" id="PR00455">
    <property type="entry name" value="HTHTETR"/>
</dbReference>
<dbReference type="PROSITE" id="PS01081">
    <property type="entry name" value="HTH_TETR_1"/>
    <property type="match status" value="1"/>
</dbReference>
<organism evidence="7 8">
    <name type="scientific">Acidocella aquatica</name>
    <dbReference type="NCBI Taxonomy" id="1922313"/>
    <lineage>
        <taxon>Bacteria</taxon>
        <taxon>Pseudomonadati</taxon>
        <taxon>Pseudomonadota</taxon>
        <taxon>Alphaproteobacteria</taxon>
        <taxon>Acetobacterales</taxon>
        <taxon>Acidocellaceae</taxon>
        <taxon>Acidocella</taxon>
    </lineage>
</organism>
<dbReference type="RefSeq" id="WP_284256580.1">
    <property type="nucleotide sequence ID" value="NZ_BSOS01000007.1"/>
</dbReference>
<evidence type="ECO:0000256" key="1">
    <source>
        <dbReference type="ARBA" id="ARBA00023015"/>
    </source>
</evidence>
<reference evidence="8" key="1">
    <citation type="journal article" date="2019" name="Int. J. Syst. Evol. Microbiol.">
        <title>The Global Catalogue of Microorganisms (GCM) 10K type strain sequencing project: providing services to taxonomists for standard genome sequencing and annotation.</title>
        <authorList>
            <consortium name="The Broad Institute Genomics Platform"/>
            <consortium name="The Broad Institute Genome Sequencing Center for Infectious Disease"/>
            <person name="Wu L."/>
            <person name="Ma J."/>
        </authorList>
    </citation>
    <scope>NUCLEOTIDE SEQUENCE [LARGE SCALE GENOMIC DNA]</scope>
    <source>
        <strain evidence="8">NBRC 112502</strain>
    </source>
</reference>
<dbReference type="InterPro" id="IPR050109">
    <property type="entry name" value="HTH-type_TetR-like_transc_reg"/>
</dbReference>
<keyword evidence="1" id="KW-0805">Transcription regulation</keyword>
<keyword evidence="3" id="KW-0804">Transcription</keyword>
<name>A0ABQ6A599_9PROT</name>
<dbReference type="PANTHER" id="PTHR30055">
    <property type="entry name" value="HTH-TYPE TRANSCRIPTIONAL REGULATOR RUTR"/>
    <property type="match status" value="1"/>
</dbReference>
<comment type="caution">
    <text evidence="7">The sequence shown here is derived from an EMBL/GenBank/DDBJ whole genome shotgun (WGS) entry which is preliminary data.</text>
</comment>
<protein>
    <recommendedName>
        <fullName evidence="6">HTH tetR-type domain-containing protein</fullName>
    </recommendedName>
</protein>
<feature type="domain" description="HTH tetR-type" evidence="6">
    <location>
        <begin position="29"/>
        <end position="89"/>
    </location>
</feature>
<dbReference type="Proteomes" id="UP001156641">
    <property type="component" value="Unassembled WGS sequence"/>
</dbReference>
<dbReference type="EMBL" id="BSOS01000007">
    <property type="protein sequence ID" value="GLR66016.1"/>
    <property type="molecule type" value="Genomic_DNA"/>
</dbReference>
<accession>A0ABQ6A599</accession>
<proteinExistence type="predicted"/>
<evidence type="ECO:0000256" key="4">
    <source>
        <dbReference type="PROSITE-ProRule" id="PRU00335"/>
    </source>
</evidence>
<feature type="region of interest" description="Disordered" evidence="5">
    <location>
        <begin position="1"/>
        <end position="29"/>
    </location>
</feature>
<evidence type="ECO:0000256" key="3">
    <source>
        <dbReference type="ARBA" id="ARBA00023163"/>
    </source>
</evidence>
<dbReference type="InterPro" id="IPR023772">
    <property type="entry name" value="DNA-bd_HTH_TetR-type_CS"/>
</dbReference>
<dbReference type="Pfam" id="PF00440">
    <property type="entry name" value="TetR_N"/>
    <property type="match status" value="1"/>
</dbReference>
<evidence type="ECO:0000256" key="5">
    <source>
        <dbReference type="SAM" id="MobiDB-lite"/>
    </source>
</evidence>
<evidence type="ECO:0000313" key="7">
    <source>
        <dbReference type="EMBL" id="GLR66016.1"/>
    </source>
</evidence>
<gene>
    <name evidence="7" type="ORF">GCM10010909_06940</name>
</gene>
<dbReference type="PANTHER" id="PTHR30055:SF234">
    <property type="entry name" value="HTH-TYPE TRANSCRIPTIONAL REGULATOR BETI"/>
    <property type="match status" value="1"/>
</dbReference>
<keyword evidence="8" id="KW-1185">Reference proteome</keyword>